<dbReference type="InterPro" id="IPR001867">
    <property type="entry name" value="OmpR/PhoB-type_DNA-bd"/>
</dbReference>
<evidence type="ECO:0000256" key="2">
    <source>
        <dbReference type="PROSITE-ProRule" id="PRU01091"/>
    </source>
</evidence>
<dbReference type="EMBL" id="JBEPLM010000052">
    <property type="protein sequence ID" value="MET3598066.1"/>
    <property type="molecule type" value="Genomic_DNA"/>
</dbReference>
<proteinExistence type="predicted"/>
<protein>
    <submittedName>
        <fullName evidence="4">DNA-binding response OmpR family regulator</fullName>
    </submittedName>
</protein>
<dbReference type="CDD" id="cd00383">
    <property type="entry name" value="trans_reg_C"/>
    <property type="match status" value="1"/>
</dbReference>
<dbReference type="RefSeq" id="WP_354418428.1">
    <property type="nucleotide sequence ID" value="NZ_JBEPLM010000052.1"/>
</dbReference>
<gene>
    <name evidence="4" type="ORF">ABID26_007498</name>
</gene>
<sequence length="92" mass="10467">MKPSAATRPRIAALARTRLENEMSLGSTFQILFSDCCISPKTSEAREELIKIAWPRNVFVGPRTVDVHISRLRRCFRQFLHADVIRTVRLGG</sequence>
<dbReference type="Pfam" id="PF00486">
    <property type="entry name" value="Trans_reg_C"/>
    <property type="match status" value="1"/>
</dbReference>
<dbReference type="Proteomes" id="UP001549036">
    <property type="component" value="Unassembled WGS sequence"/>
</dbReference>
<dbReference type="GO" id="GO:0003677">
    <property type="term" value="F:DNA binding"/>
    <property type="evidence" value="ECO:0007669"/>
    <property type="project" value="UniProtKB-KW"/>
</dbReference>
<comment type="caution">
    <text evidence="4">The sequence shown here is derived from an EMBL/GenBank/DDBJ whole genome shotgun (WGS) entry which is preliminary data.</text>
</comment>
<feature type="non-terminal residue" evidence="4">
    <location>
        <position position="92"/>
    </location>
</feature>
<keyword evidence="5" id="KW-1185">Reference proteome</keyword>
<dbReference type="PROSITE" id="PS51755">
    <property type="entry name" value="OMPR_PHOB"/>
    <property type="match status" value="1"/>
</dbReference>
<evidence type="ECO:0000313" key="4">
    <source>
        <dbReference type="EMBL" id="MET3598066.1"/>
    </source>
</evidence>
<keyword evidence="1 2" id="KW-0238">DNA-binding</keyword>
<reference evidence="4 5" key="1">
    <citation type="submission" date="2024-06" db="EMBL/GenBank/DDBJ databases">
        <title>Genomic Encyclopedia of Type Strains, Phase IV (KMG-IV): sequencing the most valuable type-strain genomes for metagenomic binning, comparative biology and taxonomic classification.</title>
        <authorList>
            <person name="Goeker M."/>
        </authorList>
    </citation>
    <scope>NUCLEOTIDE SEQUENCE [LARGE SCALE GENOMIC DNA]</scope>
    <source>
        <strain evidence="4 5">DSM 29846</strain>
    </source>
</reference>
<name>A0ABV2I5P2_9HYPH</name>
<dbReference type="InterPro" id="IPR016032">
    <property type="entry name" value="Sig_transdc_resp-reg_C-effctor"/>
</dbReference>
<dbReference type="InterPro" id="IPR036388">
    <property type="entry name" value="WH-like_DNA-bd_sf"/>
</dbReference>
<dbReference type="SUPFAM" id="SSF46894">
    <property type="entry name" value="C-terminal effector domain of the bipartite response regulators"/>
    <property type="match status" value="1"/>
</dbReference>
<feature type="domain" description="OmpR/PhoB-type" evidence="3">
    <location>
        <begin position="1"/>
        <end position="92"/>
    </location>
</feature>
<evidence type="ECO:0000259" key="3">
    <source>
        <dbReference type="PROSITE" id="PS51755"/>
    </source>
</evidence>
<organism evidence="4 5">
    <name type="scientific">Mesorhizobium shonense</name>
    <dbReference type="NCBI Taxonomy" id="1209948"/>
    <lineage>
        <taxon>Bacteria</taxon>
        <taxon>Pseudomonadati</taxon>
        <taxon>Pseudomonadota</taxon>
        <taxon>Alphaproteobacteria</taxon>
        <taxon>Hyphomicrobiales</taxon>
        <taxon>Phyllobacteriaceae</taxon>
        <taxon>Mesorhizobium</taxon>
    </lineage>
</organism>
<feature type="DNA-binding region" description="OmpR/PhoB-type" evidence="2">
    <location>
        <begin position="1"/>
        <end position="92"/>
    </location>
</feature>
<dbReference type="Gene3D" id="1.10.10.10">
    <property type="entry name" value="Winged helix-like DNA-binding domain superfamily/Winged helix DNA-binding domain"/>
    <property type="match status" value="1"/>
</dbReference>
<accession>A0ABV2I5P2</accession>
<evidence type="ECO:0000313" key="5">
    <source>
        <dbReference type="Proteomes" id="UP001549036"/>
    </source>
</evidence>
<evidence type="ECO:0000256" key="1">
    <source>
        <dbReference type="ARBA" id="ARBA00023125"/>
    </source>
</evidence>